<protein>
    <recommendedName>
        <fullName evidence="6">Phosphate/phosphite/phosphonate ABC transporter substrate-binding protein</fullName>
    </recommendedName>
</protein>
<keyword evidence="5" id="KW-1185">Reference proteome</keyword>
<dbReference type="Proteomes" id="UP000050902">
    <property type="component" value="Unassembled WGS sequence"/>
</dbReference>
<dbReference type="SUPFAM" id="SSF53850">
    <property type="entry name" value="Periplasmic binding protein-like II"/>
    <property type="match status" value="1"/>
</dbReference>
<evidence type="ECO:0000256" key="1">
    <source>
        <dbReference type="ARBA" id="ARBA00007162"/>
    </source>
</evidence>
<proteinExistence type="inferred from homology"/>
<dbReference type="NCBIfam" id="TIGR01098">
    <property type="entry name" value="3A0109s03R"/>
    <property type="match status" value="1"/>
</dbReference>
<organism evidence="4 5">
    <name type="scientific">Stenotrophomonas nitritireducens</name>
    <dbReference type="NCBI Taxonomy" id="83617"/>
    <lineage>
        <taxon>Bacteria</taxon>
        <taxon>Pseudomonadati</taxon>
        <taxon>Pseudomonadota</taxon>
        <taxon>Gammaproteobacteria</taxon>
        <taxon>Lysobacterales</taxon>
        <taxon>Lysobacteraceae</taxon>
        <taxon>Stenotrophomonas</taxon>
    </lineage>
</organism>
<comment type="similarity">
    <text evidence="1">Belongs to the phosphate/phosphite/phosphonate binding protein family.</text>
</comment>
<reference evidence="4 5" key="1">
    <citation type="submission" date="2015-05" db="EMBL/GenBank/DDBJ databases">
        <title>Genome sequencing and analysis of members of genus Stenotrophomonas.</title>
        <authorList>
            <person name="Patil P.P."/>
            <person name="Midha S."/>
            <person name="Patil P.B."/>
        </authorList>
    </citation>
    <scope>NUCLEOTIDE SEQUENCE [LARGE SCALE GENOMIC DNA]</scope>
    <source>
        <strain evidence="4 5">DSM 12575</strain>
    </source>
</reference>
<name>A0ABR5NHF0_9GAMM</name>
<dbReference type="InterPro" id="IPR005770">
    <property type="entry name" value="PhnD"/>
</dbReference>
<evidence type="ECO:0000313" key="4">
    <source>
        <dbReference type="EMBL" id="KRG55531.1"/>
    </source>
</evidence>
<dbReference type="EMBL" id="LDJG01000023">
    <property type="protein sequence ID" value="KRG55531.1"/>
    <property type="molecule type" value="Genomic_DNA"/>
</dbReference>
<dbReference type="PANTHER" id="PTHR35841:SF1">
    <property type="entry name" value="PHOSPHONATES-BINDING PERIPLASMIC PROTEIN"/>
    <property type="match status" value="1"/>
</dbReference>
<evidence type="ECO:0000256" key="2">
    <source>
        <dbReference type="ARBA" id="ARBA00022729"/>
    </source>
</evidence>
<evidence type="ECO:0000256" key="3">
    <source>
        <dbReference type="SAM" id="SignalP"/>
    </source>
</evidence>
<sequence length="340" mass="37115">MSRRALIRLALLASLGAGILSASGQNSGAPPLRFGILPTGGPAESSEDWQPVLDDMSKALKRPVIGVSVSTYEGMYRAVLDRRVDVAFLSGKLALDSVLAGKANVTVQLARLDGAPGYRAVLLAHKDGPIPNLETVFSGSKRWSYARGEAVSVSGYLAPEAQLFARRGVNSDSYFKSVKVDNHQNNALAVANGEVDLCSNNSADMERFAKRFPRQNAQLRVLWTSAVIPHAVLVTARDLPDADKEQVRRFLLDYARGRSAQAAAQLEHLQRVHKLAGFIAANDSVLLPFAQIEHSLELRRTRDGRWVDEAARQARIDRVNAEFAERKAILEAGSRRTAPR</sequence>
<dbReference type="PANTHER" id="PTHR35841">
    <property type="entry name" value="PHOSPHONATES-BINDING PERIPLASMIC PROTEIN"/>
    <property type="match status" value="1"/>
</dbReference>
<dbReference type="Gene3D" id="3.40.190.10">
    <property type="entry name" value="Periplasmic binding protein-like II"/>
    <property type="match status" value="2"/>
</dbReference>
<evidence type="ECO:0000313" key="5">
    <source>
        <dbReference type="Proteomes" id="UP000050902"/>
    </source>
</evidence>
<evidence type="ECO:0008006" key="6">
    <source>
        <dbReference type="Google" id="ProtNLM"/>
    </source>
</evidence>
<feature type="chain" id="PRO_5045834099" description="Phosphate/phosphite/phosphonate ABC transporter substrate-binding protein" evidence="3">
    <location>
        <begin position="29"/>
        <end position="340"/>
    </location>
</feature>
<keyword evidence="2 3" id="KW-0732">Signal</keyword>
<comment type="caution">
    <text evidence="4">The sequence shown here is derived from an EMBL/GenBank/DDBJ whole genome shotgun (WGS) entry which is preliminary data.</text>
</comment>
<gene>
    <name evidence="4" type="ORF">ABB22_14095</name>
</gene>
<feature type="signal peptide" evidence="3">
    <location>
        <begin position="1"/>
        <end position="28"/>
    </location>
</feature>
<dbReference type="Pfam" id="PF12974">
    <property type="entry name" value="Phosphonate-bd"/>
    <property type="match status" value="1"/>
</dbReference>
<accession>A0ABR5NHF0</accession>